<dbReference type="InterPro" id="IPR006910">
    <property type="entry name" value="Rad21_Rec8_N"/>
</dbReference>
<evidence type="ECO:0008006" key="8">
    <source>
        <dbReference type="Google" id="ProtNLM"/>
    </source>
</evidence>
<evidence type="ECO:0000313" key="6">
    <source>
        <dbReference type="EMBL" id="OAJ38539.1"/>
    </source>
</evidence>
<dbReference type="InterPro" id="IPR006909">
    <property type="entry name" value="Rad21/Rec8_C_eu"/>
</dbReference>
<dbReference type="Pfam" id="PF04825">
    <property type="entry name" value="Rad21_Rec8_N"/>
    <property type="match status" value="1"/>
</dbReference>
<dbReference type="EMBL" id="DS022301">
    <property type="protein sequence ID" value="OAJ38539.1"/>
    <property type="molecule type" value="Genomic_DNA"/>
</dbReference>
<evidence type="ECO:0000313" key="7">
    <source>
        <dbReference type="Proteomes" id="UP000077115"/>
    </source>
</evidence>
<name>A0A177WEL3_BATDL</name>
<evidence type="ECO:0000256" key="3">
    <source>
        <dbReference type="ARBA" id="ARBA00023242"/>
    </source>
</evidence>
<sequence>MFYSETILAKKGPLAKVWLAAHWERKLSKTQFLQTNIQNSITAILGTNGESMALRLTGQLLLGVVRIFSRKARYLLEDCNEALIKIKMIYYSIMQGVSSWPLLSQKTTAASALNMSRMQDITLIEPAFFSASQREDLLADPVSNEMAVGMELEDNAFDLHFENEVSTAGVELGRDAVPVTPFHLDNPDQENTMDESKHTDTSIGQLPLDVSVTGSRLDLLPDITFNQNAPDDPLLFAGEDNYDFGFGDASAIVLNVDKGYNETHLLHAVIREIPQVESEMSHVAPEEPDNQEFFRVPTLPFRKRAGEQNELARKKVATQRKRKVVVDEEIDLADQIVRQQLQDPSDILDSMRFVPVVRPILPFQDTMPMFSREYICGPFSNNPPPFFDSIVCPPESLRRFEFNTGVSSNALLPNVDNYGLDDNYDPFQGLDNFEPVPETLDFVVENSRQDESILENDKIQARDSLEPIDAKAANMSVENDLSIGNYSADIAIGSFSDMPQSIAEISMDHAVVAQSAKPADGFHASLYEFGDATETPADNELELSKHTYQTIKILQERFNQTPEISPATYSEFVQGASKTIRARFFFELLVLKTKKLISVEQKAPYDDILILPETGLLESVV</sequence>
<evidence type="ECO:0000259" key="4">
    <source>
        <dbReference type="Pfam" id="PF04824"/>
    </source>
</evidence>
<organism evidence="6 7">
    <name type="scientific">Batrachochytrium dendrobatidis (strain JEL423)</name>
    <dbReference type="NCBI Taxonomy" id="403673"/>
    <lineage>
        <taxon>Eukaryota</taxon>
        <taxon>Fungi</taxon>
        <taxon>Fungi incertae sedis</taxon>
        <taxon>Chytridiomycota</taxon>
        <taxon>Chytridiomycota incertae sedis</taxon>
        <taxon>Chytridiomycetes</taxon>
        <taxon>Rhizophydiales</taxon>
        <taxon>Rhizophydiales incertae sedis</taxon>
        <taxon>Batrachochytrium</taxon>
    </lineage>
</organism>
<dbReference type="Gene3D" id="1.10.10.580">
    <property type="entry name" value="Structural maintenance of chromosome 1. Chain E"/>
    <property type="match status" value="1"/>
</dbReference>
<reference evidence="6 7" key="1">
    <citation type="submission" date="2006-10" db="EMBL/GenBank/DDBJ databases">
        <title>The Genome Sequence of Batrachochytrium dendrobatidis JEL423.</title>
        <authorList>
            <consortium name="The Broad Institute Genome Sequencing Platform"/>
            <person name="Birren B."/>
            <person name="Lander E."/>
            <person name="Galagan J."/>
            <person name="Cuomo C."/>
            <person name="Devon K."/>
            <person name="Jaffe D."/>
            <person name="Butler J."/>
            <person name="Alvarez P."/>
            <person name="Gnerre S."/>
            <person name="Grabherr M."/>
            <person name="Kleber M."/>
            <person name="Mauceli E."/>
            <person name="Brockman W."/>
            <person name="Young S."/>
            <person name="LaButti K."/>
            <person name="Sykes S."/>
            <person name="DeCaprio D."/>
            <person name="Crawford M."/>
            <person name="Koehrsen M."/>
            <person name="Engels R."/>
            <person name="Montgomery P."/>
            <person name="Pearson M."/>
            <person name="Howarth C."/>
            <person name="Larson L."/>
            <person name="White J."/>
            <person name="O'Leary S."/>
            <person name="Kodira C."/>
            <person name="Zeng Q."/>
            <person name="Yandava C."/>
            <person name="Alvarado L."/>
            <person name="Longcore J."/>
            <person name="James T."/>
        </authorList>
    </citation>
    <scope>NUCLEOTIDE SEQUENCE [LARGE SCALE GENOMIC DNA]</scope>
    <source>
        <strain evidence="6 7">JEL423</strain>
    </source>
</reference>
<dbReference type="CDD" id="cd21747">
    <property type="entry name" value="Rad21_Rec8_M"/>
    <property type="match status" value="1"/>
</dbReference>
<dbReference type="Proteomes" id="UP000077115">
    <property type="component" value="Unassembled WGS sequence"/>
</dbReference>
<comment type="subcellular location">
    <subcellularLocation>
        <location evidence="1">Nucleus</location>
    </subcellularLocation>
</comment>
<comment type="similarity">
    <text evidence="2">Belongs to the rad21 family.</text>
</comment>
<dbReference type="GO" id="GO:0007062">
    <property type="term" value="P:sister chromatid cohesion"/>
    <property type="evidence" value="ECO:0007669"/>
    <property type="project" value="InterPro"/>
</dbReference>
<reference evidence="6 7" key="2">
    <citation type="submission" date="2016-05" db="EMBL/GenBank/DDBJ databases">
        <title>Lineage-specific infection strategies underlie the spectrum of fungal disease in amphibians.</title>
        <authorList>
            <person name="Cuomo C.A."/>
            <person name="Farrer R.A."/>
            <person name="James T."/>
            <person name="Longcore J."/>
            <person name="Birren B."/>
        </authorList>
    </citation>
    <scope>NUCLEOTIDE SEQUENCE [LARGE SCALE GENOMIC DNA]</scope>
    <source>
        <strain evidence="6 7">JEL423</strain>
    </source>
</reference>
<dbReference type="PANTHER" id="PTHR12585:SF69">
    <property type="entry name" value="FI11703P"/>
    <property type="match status" value="1"/>
</dbReference>
<dbReference type="InterPro" id="IPR036390">
    <property type="entry name" value="WH_DNA-bd_sf"/>
</dbReference>
<feature type="domain" description="Rad21/Rec8-like protein C-terminal eukaryotic" evidence="4">
    <location>
        <begin position="576"/>
        <end position="614"/>
    </location>
</feature>
<dbReference type="InterPro" id="IPR039781">
    <property type="entry name" value="Rad21/Rec8-like"/>
</dbReference>
<dbReference type="GO" id="GO:0008278">
    <property type="term" value="C:cohesin complex"/>
    <property type="evidence" value="ECO:0007669"/>
    <property type="project" value="InterPro"/>
</dbReference>
<evidence type="ECO:0000256" key="2">
    <source>
        <dbReference type="ARBA" id="ARBA00009870"/>
    </source>
</evidence>
<dbReference type="STRING" id="403673.A0A177WEL3"/>
<dbReference type="OrthoDB" id="10071381at2759"/>
<accession>A0A177WEL3</accession>
<gene>
    <name evidence="6" type="ORF">BDEG_22450</name>
</gene>
<dbReference type="VEuPathDB" id="FungiDB:BDEG_22450"/>
<evidence type="ECO:0000256" key="1">
    <source>
        <dbReference type="ARBA" id="ARBA00004123"/>
    </source>
</evidence>
<dbReference type="Pfam" id="PF04824">
    <property type="entry name" value="Rad21_Rec8"/>
    <property type="match status" value="1"/>
</dbReference>
<dbReference type="eggNOG" id="KOG1213">
    <property type="taxonomic scope" value="Eukaryota"/>
</dbReference>
<dbReference type="AlphaFoldDB" id="A0A177WEL3"/>
<protein>
    <recommendedName>
        <fullName evidence="8">Rad21/Rec8-like protein N-terminal domain-containing protein</fullName>
    </recommendedName>
</protein>
<keyword evidence="3" id="KW-0539">Nucleus</keyword>
<dbReference type="GO" id="GO:0005634">
    <property type="term" value="C:nucleus"/>
    <property type="evidence" value="ECO:0007669"/>
    <property type="project" value="UniProtKB-SubCell"/>
</dbReference>
<dbReference type="InterPro" id="IPR023093">
    <property type="entry name" value="ScpA-like_C"/>
</dbReference>
<dbReference type="GO" id="GO:1990414">
    <property type="term" value="P:replication-born double-strand break repair via sister chromatid exchange"/>
    <property type="evidence" value="ECO:0007669"/>
    <property type="project" value="TreeGrafter"/>
</dbReference>
<evidence type="ECO:0000259" key="5">
    <source>
        <dbReference type="Pfam" id="PF04825"/>
    </source>
</evidence>
<feature type="domain" description="Rad21/Rec8-like protein N-terminal" evidence="5">
    <location>
        <begin position="1"/>
        <end position="93"/>
    </location>
</feature>
<proteinExistence type="inferred from homology"/>
<dbReference type="GO" id="GO:0003682">
    <property type="term" value="F:chromatin binding"/>
    <property type="evidence" value="ECO:0007669"/>
    <property type="project" value="TreeGrafter"/>
</dbReference>
<dbReference type="PANTHER" id="PTHR12585">
    <property type="entry name" value="SCC1 / RAD21 FAMILY MEMBER"/>
    <property type="match status" value="1"/>
</dbReference>
<dbReference type="SUPFAM" id="SSF46785">
    <property type="entry name" value="Winged helix' DNA-binding domain"/>
    <property type="match status" value="1"/>
</dbReference>